<accession>A0A1C7NCM0</accession>
<dbReference type="InParanoid" id="A0A1C7NCM0"/>
<dbReference type="Proteomes" id="UP000093000">
    <property type="component" value="Unassembled WGS sequence"/>
</dbReference>
<evidence type="ECO:0000313" key="1">
    <source>
        <dbReference type="EMBL" id="OBZ86748.1"/>
    </source>
</evidence>
<sequence>MRNQRVRIQSNWQTKKHQEKLNLVKIGSKRSRSEQDLMNVQVDQKQSFKNRAQNMLTSIPGFGHDKLESDSPNLV</sequence>
<gene>
    <name evidence="1" type="ORF">A0J61_05205</name>
</gene>
<organism evidence="1 2">
    <name type="scientific">Choanephora cucurbitarum</name>
    <dbReference type="NCBI Taxonomy" id="101091"/>
    <lineage>
        <taxon>Eukaryota</taxon>
        <taxon>Fungi</taxon>
        <taxon>Fungi incertae sedis</taxon>
        <taxon>Mucoromycota</taxon>
        <taxon>Mucoromycotina</taxon>
        <taxon>Mucoromycetes</taxon>
        <taxon>Mucorales</taxon>
        <taxon>Mucorineae</taxon>
        <taxon>Choanephoraceae</taxon>
        <taxon>Choanephoroideae</taxon>
        <taxon>Choanephora</taxon>
    </lineage>
</organism>
<keyword evidence="2" id="KW-1185">Reference proteome</keyword>
<dbReference type="EMBL" id="LUGH01000275">
    <property type="protein sequence ID" value="OBZ86748.1"/>
    <property type="molecule type" value="Genomic_DNA"/>
</dbReference>
<reference evidence="1 2" key="1">
    <citation type="submission" date="2016-03" db="EMBL/GenBank/DDBJ databases">
        <title>Choanephora cucurbitarum.</title>
        <authorList>
            <person name="Min B."/>
            <person name="Park H."/>
            <person name="Park J.-H."/>
            <person name="Shin H.-D."/>
            <person name="Choi I.-G."/>
        </authorList>
    </citation>
    <scope>NUCLEOTIDE SEQUENCE [LARGE SCALE GENOMIC DNA]</scope>
    <source>
        <strain evidence="1 2">KUS-F28377</strain>
    </source>
</reference>
<proteinExistence type="predicted"/>
<evidence type="ECO:0000313" key="2">
    <source>
        <dbReference type="Proteomes" id="UP000093000"/>
    </source>
</evidence>
<name>A0A1C7NCM0_9FUNG</name>
<protein>
    <submittedName>
        <fullName evidence="1">Uncharacterized protein</fullName>
    </submittedName>
</protein>
<dbReference type="AlphaFoldDB" id="A0A1C7NCM0"/>
<comment type="caution">
    <text evidence="1">The sequence shown here is derived from an EMBL/GenBank/DDBJ whole genome shotgun (WGS) entry which is preliminary data.</text>
</comment>